<keyword evidence="1" id="KW-0175">Coiled coil</keyword>
<evidence type="ECO:0000313" key="2">
    <source>
        <dbReference type="EMBL" id="QJD79587.1"/>
    </source>
</evidence>
<evidence type="ECO:0000256" key="1">
    <source>
        <dbReference type="SAM" id="Coils"/>
    </source>
</evidence>
<dbReference type="KEGG" id="srho:HH216_15050"/>
<gene>
    <name evidence="2" type="ORF">HH216_15050</name>
</gene>
<dbReference type="EMBL" id="CP051677">
    <property type="protein sequence ID" value="QJD79587.1"/>
    <property type="molecule type" value="Genomic_DNA"/>
</dbReference>
<sequence length="63" mass="7434">MRDLFSSASCEGLPNDPEQLKERILRQTILLGFQVIELDDQREQIRQLQRQNRQLRALLTPTN</sequence>
<dbReference type="Proteomes" id="UP000501128">
    <property type="component" value="Chromosome"/>
</dbReference>
<evidence type="ECO:0000313" key="3">
    <source>
        <dbReference type="Proteomes" id="UP000501128"/>
    </source>
</evidence>
<protein>
    <submittedName>
        <fullName evidence="2">Uncharacterized protein</fullName>
    </submittedName>
</protein>
<proteinExistence type="predicted"/>
<name>A0A7L5DUE4_9BACT</name>
<organism evidence="2 3">
    <name type="scientific">Spirosoma rhododendri</name>
    <dbReference type="NCBI Taxonomy" id="2728024"/>
    <lineage>
        <taxon>Bacteria</taxon>
        <taxon>Pseudomonadati</taxon>
        <taxon>Bacteroidota</taxon>
        <taxon>Cytophagia</taxon>
        <taxon>Cytophagales</taxon>
        <taxon>Cytophagaceae</taxon>
        <taxon>Spirosoma</taxon>
    </lineage>
</organism>
<dbReference type="AlphaFoldDB" id="A0A7L5DUE4"/>
<reference evidence="2 3" key="1">
    <citation type="submission" date="2020-04" db="EMBL/GenBank/DDBJ databases">
        <title>Genome sequencing of novel species.</title>
        <authorList>
            <person name="Heo J."/>
            <person name="Kim S.-J."/>
            <person name="Kim J.-S."/>
            <person name="Hong S.-B."/>
            <person name="Kwon S.-W."/>
        </authorList>
    </citation>
    <scope>NUCLEOTIDE SEQUENCE [LARGE SCALE GENOMIC DNA]</scope>
    <source>
        <strain evidence="2 3">CJU-R4</strain>
    </source>
</reference>
<feature type="coiled-coil region" evidence="1">
    <location>
        <begin position="31"/>
        <end position="58"/>
    </location>
</feature>
<accession>A0A7L5DUE4</accession>
<dbReference type="RefSeq" id="WP_169551551.1">
    <property type="nucleotide sequence ID" value="NZ_CP051677.1"/>
</dbReference>
<keyword evidence="3" id="KW-1185">Reference proteome</keyword>